<evidence type="ECO:0000313" key="2">
    <source>
        <dbReference type="Proteomes" id="UP000266118"/>
    </source>
</evidence>
<reference evidence="1 2" key="1">
    <citation type="submission" date="2018-09" db="EMBL/GenBank/DDBJ databases">
        <title>Arachidicoccus sp. nov., a bacterium isolated from soil.</title>
        <authorList>
            <person name="Weon H.-Y."/>
            <person name="Kwon S.-W."/>
            <person name="Lee S.A."/>
        </authorList>
    </citation>
    <scope>NUCLEOTIDE SEQUENCE [LARGE SCALE GENOMIC DNA]</scope>
    <source>
        <strain evidence="1 2">KIS59-12</strain>
    </source>
</reference>
<evidence type="ECO:0000313" key="1">
    <source>
        <dbReference type="EMBL" id="AYD46298.1"/>
    </source>
</evidence>
<organism evidence="1 2">
    <name type="scientific">Arachidicoccus soli</name>
    <dbReference type="NCBI Taxonomy" id="2341117"/>
    <lineage>
        <taxon>Bacteria</taxon>
        <taxon>Pseudomonadati</taxon>
        <taxon>Bacteroidota</taxon>
        <taxon>Chitinophagia</taxon>
        <taxon>Chitinophagales</taxon>
        <taxon>Chitinophagaceae</taxon>
        <taxon>Arachidicoccus</taxon>
    </lineage>
</organism>
<dbReference type="EMBL" id="CP032489">
    <property type="protein sequence ID" value="AYD46298.1"/>
    <property type="molecule type" value="Genomic_DNA"/>
</dbReference>
<keyword evidence="2" id="KW-1185">Reference proteome</keyword>
<sequence length="106" mass="12546">MDNLVNELMVILNAPMLKEPISEEDLVKKLAVIVERWIEKDFNQFVEILYRVDINEKVLKDKLNNAAIGETGEIIAKLLLERQKQKLVLRNQFHFSKENIPEDERW</sequence>
<dbReference type="Proteomes" id="UP000266118">
    <property type="component" value="Chromosome"/>
</dbReference>
<dbReference type="AlphaFoldDB" id="A0A386HK95"/>
<accession>A0A386HK95</accession>
<dbReference type="OrthoDB" id="711735at2"/>
<gene>
    <name evidence="1" type="ORF">D6B99_00875</name>
</gene>
<dbReference type="KEGG" id="ark:D6B99_00875"/>
<dbReference type="RefSeq" id="WP_119984177.1">
    <property type="nucleotide sequence ID" value="NZ_CP032489.1"/>
</dbReference>
<proteinExistence type="predicted"/>
<protein>
    <submittedName>
        <fullName evidence="1">Uncharacterized protein</fullName>
    </submittedName>
</protein>
<name>A0A386HK95_9BACT</name>